<dbReference type="STRING" id="526227.Mesil_3074"/>
<proteinExistence type="inferred from homology"/>
<keyword evidence="2" id="KW-0813">Transport</keyword>
<dbReference type="OrthoDB" id="137511at2"/>
<feature type="domain" description="Solute-binding protein family 5" evidence="5">
    <location>
        <begin position="101"/>
        <end position="472"/>
    </location>
</feature>
<dbReference type="PANTHER" id="PTHR30290">
    <property type="entry name" value="PERIPLASMIC BINDING COMPONENT OF ABC TRANSPORTER"/>
    <property type="match status" value="1"/>
</dbReference>
<evidence type="ECO:0000256" key="3">
    <source>
        <dbReference type="ARBA" id="ARBA00022729"/>
    </source>
</evidence>
<gene>
    <name evidence="6" type="ordered locus">Mesil_3074</name>
</gene>
<dbReference type="RefSeq" id="WP_013159437.1">
    <property type="nucleotide sequence ID" value="NC_014212.1"/>
</dbReference>
<evidence type="ECO:0000313" key="7">
    <source>
        <dbReference type="Proteomes" id="UP000001916"/>
    </source>
</evidence>
<evidence type="ECO:0000256" key="2">
    <source>
        <dbReference type="ARBA" id="ARBA00022448"/>
    </source>
</evidence>
<evidence type="ECO:0000259" key="5">
    <source>
        <dbReference type="Pfam" id="PF00496"/>
    </source>
</evidence>
<dbReference type="Gene3D" id="3.40.190.10">
    <property type="entry name" value="Periplasmic binding protein-like II"/>
    <property type="match status" value="1"/>
</dbReference>
<dbReference type="InterPro" id="IPR039424">
    <property type="entry name" value="SBP_5"/>
</dbReference>
<evidence type="ECO:0000256" key="4">
    <source>
        <dbReference type="SAM" id="SignalP"/>
    </source>
</evidence>
<dbReference type="EMBL" id="CP002042">
    <property type="protein sequence ID" value="ADH64908.1"/>
    <property type="molecule type" value="Genomic_DNA"/>
</dbReference>
<dbReference type="GO" id="GO:1904680">
    <property type="term" value="F:peptide transmembrane transporter activity"/>
    <property type="evidence" value="ECO:0007669"/>
    <property type="project" value="TreeGrafter"/>
</dbReference>
<sequence length="621" mass="69411">MRRRVIQAFVGVGLLAGLALAGPQDNSLVVGTSQEPRVLVGDFVNAISNQSIKFEIENFLLPPLIQTSRDVENMPVLVTEAPTVANKRVRFSNLPGGKRRLEIDLTLREGAVWSDGTPITTDDVALYYDFGKTKGVPTTSPDYWDRVGLQVKDKRNFTVTFEPAYFYDLDGNPIGYAPAHIMRAEWEKAKAAAQGRDAAGQAEVFRNFFTQYASPQALNAGKMVYSGPFILKRWVPGNTIELVRNPRFFITPPGGADKYVQKVTYRIIQNTNSLLVAILGGGIDASSGVSLTFDQGRAPQLTRRAEGRFEVWFVPTPFFEHIEVNQFTNLEQVKNLGLADKRTRQALMYAINREAINKAFFEGLQPIAHSWVFPQNPMYNPNVRRYEYNPDKARALLAELGWKPGPDGILQRTVEGKTVRFELEYQTTAGNAVRERIQQFIQDNLRQVGIAVKINNAPSAVVLGPNRARAQDGAWTGFLQFAFSMGLQDDGVRSACRDEEGKQIFVPTKENGYRGTNFGGWCNADFDKLRAQAVVEFDVAKRKALFAQMQAIWAEEVAMIPLYFQADPRVFRKGLVNWVSSTFASSGSPTVEPWLIGWEQRGAQKVYDQAKYALTIPPASR</sequence>
<dbReference type="AlphaFoldDB" id="D7BE50"/>
<comment type="similarity">
    <text evidence="1">Belongs to the bacterial solute-binding protein 5 family.</text>
</comment>
<dbReference type="KEGG" id="msv:Mesil_3074"/>
<keyword evidence="7" id="KW-1185">Reference proteome</keyword>
<feature type="signal peptide" evidence="4">
    <location>
        <begin position="1"/>
        <end position="21"/>
    </location>
</feature>
<reference evidence="6 7" key="1">
    <citation type="journal article" date="2010" name="Stand. Genomic Sci.">
        <title>Complete genome sequence of Meiothermus silvanus type strain (VI-R2).</title>
        <authorList>
            <person name="Sikorski J."/>
            <person name="Tindall B.J."/>
            <person name="Lowry S."/>
            <person name="Lucas S."/>
            <person name="Nolan M."/>
            <person name="Copeland A."/>
            <person name="Glavina Del Rio T."/>
            <person name="Tice H."/>
            <person name="Cheng J.F."/>
            <person name="Han C."/>
            <person name="Pitluck S."/>
            <person name="Liolios K."/>
            <person name="Ivanova N."/>
            <person name="Mavromatis K."/>
            <person name="Mikhailova N."/>
            <person name="Pati A."/>
            <person name="Goodwin L."/>
            <person name="Chen A."/>
            <person name="Palaniappan K."/>
            <person name="Land M."/>
            <person name="Hauser L."/>
            <person name="Chang Y.J."/>
            <person name="Jeffries C.D."/>
            <person name="Rohde M."/>
            <person name="Goker M."/>
            <person name="Woyke T."/>
            <person name="Bristow J."/>
            <person name="Eisen J.A."/>
            <person name="Markowitz V."/>
            <person name="Hugenholtz P."/>
            <person name="Kyrpides N.C."/>
            <person name="Klenk H.P."/>
            <person name="Lapidus A."/>
        </authorList>
    </citation>
    <scope>NUCLEOTIDE SEQUENCE [LARGE SCALE GENOMIC DNA]</scope>
    <source>
        <strain evidence="7">ATCC 700542 / DSM 9946 / VI-R2</strain>
    </source>
</reference>
<keyword evidence="3 4" id="KW-0732">Signal</keyword>
<dbReference type="eggNOG" id="COG0747">
    <property type="taxonomic scope" value="Bacteria"/>
</dbReference>
<dbReference type="CDD" id="cd08513">
    <property type="entry name" value="PBP2_thermophilic_Hb8_like"/>
    <property type="match status" value="1"/>
</dbReference>
<name>D7BE50_ALLS1</name>
<feature type="chain" id="PRO_5003092922" evidence="4">
    <location>
        <begin position="22"/>
        <end position="621"/>
    </location>
</feature>
<accession>D7BE50</accession>
<dbReference type="InterPro" id="IPR000914">
    <property type="entry name" value="SBP_5_dom"/>
</dbReference>
<evidence type="ECO:0000256" key="1">
    <source>
        <dbReference type="ARBA" id="ARBA00005695"/>
    </source>
</evidence>
<dbReference type="Pfam" id="PF00496">
    <property type="entry name" value="SBP_bac_5"/>
    <property type="match status" value="1"/>
</dbReference>
<dbReference type="Gene3D" id="3.10.105.10">
    <property type="entry name" value="Dipeptide-binding Protein, Domain 3"/>
    <property type="match status" value="1"/>
</dbReference>
<dbReference type="SUPFAM" id="SSF53850">
    <property type="entry name" value="Periplasmic binding protein-like II"/>
    <property type="match status" value="1"/>
</dbReference>
<organism evidence="6 7">
    <name type="scientific">Allomeiothermus silvanus (strain ATCC 700542 / DSM 9946 / NBRC 106475 / NCIMB 13440 / VI-R2)</name>
    <name type="common">Thermus silvanus</name>
    <dbReference type="NCBI Taxonomy" id="526227"/>
    <lineage>
        <taxon>Bacteria</taxon>
        <taxon>Thermotogati</taxon>
        <taxon>Deinococcota</taxon>
        <taxon>Deinococci</taxon>
        <taxon>Thermales</taxon>
        <taxon>Thermaceae</taxon>
        <taxon>Allomeiothermus</taxon>
    </lineage>
</organism>
<dbReference type="GO" id="GO:0015833">
    <property type="term" value="P:peptide transport"/>
    <property type="evidence" value="ECO:0007669"/>
    <property type="project" value="TreeGrafter"/>
</dbReference>
<dbReference type="Gene3D" id="3.90.76.10">
    <property type="entry name" value="Dipeptide-binding Protein, Domain 1"/>
    <property type="match status" value="1"/>
</dbReference>
<dbReference type="PANTHER" id="PTHR30290:SF9">
    <property type="entry name" value="OLIGOPEPTIDE-BINDING PROTEIN APPA"/>
    <property type="match status" value="1"/>
</dbReference>
<dbReference type="HOGENOM" id="CLU_017028_8_6_0"/>
<evidence type="ECO:0000313" key="6">
    <source>
        <dbReference type="EMBL" id="ADH64908.1"/>
    </source>
</evidence>
<dbReference type="Proteomes" id="UP000001916">
    <property type="component" value="Chromosome"/>
</dbReference>
<protein>
    <submittedName>
        <fullName evidence="6">Extracellular solute-binding protein family 5</fullName>
    </submittedName>
</protein>